<dbReference type="InterPro" id="IPR008948">
    <property type="entry name" value="L-Aspartase-like"/>
</dbReference>
<gene>
    <name evidence="4" type="primary">aspA</name>
    <name evidence="4" type="ORF">KL86APRO_20474</name>
</gene>
<evidence type="ECO:0000313" key="4">
    <source>
        <dbReference type="EMBL" id="SBW12162.1"/>
    </source>
</evidence>
<dbReference type="InterPro" id="IPR022761">
    <property type="entry name" value="Fumarate_lyase_N"/>
</dbReference>
<dbReference type="GO" id="GO:0008797">
    <property type="term" value="F:aspartate ammonia-lyase activity"/>
    <property type="evidence" value="ECO:0007669"/>
    <property type="project" value="UniProtKB-EC"/>
</dbReference>
<dbReference type="EMBL" id="FLUO01000002">
    <property type="protein sequence ID" value="SBW12162.1"/>
    <property type="molecule type" value="Genomic_DNA"/>
</dbReference>
<dbReference type="SUPFAM" id="SSF48557">
    <property type="entry name" value="L-aspartase-like"/>
    <property type="match status" value="1"/>
</dbReference>
<dbReference type="InterPro" id="IPR000362">
    <property type="entry name" value="Fumarate_lyase_fam"/>
</dbReference>
<dbReference type="AlphaFoldDB" id="A0A212KKI1"/>
<dbReference type="EC" id="4.3.1.1" evidence="4"/>
<dbReference type="PANTHER" id="PTHR42696:SF2">
    <property type="entry name" value="ASPARTATE AMMONIA-LYASE"/>
    <property type="match status" value="1"/>
</dbReference>
<organism evidence="4">
    <name type="scientific">uncultured Alphaproteobacteria bacterium</name>
    <dbReference type="NCBI Taxonomy" id="91750"/>
    <lineage>
        <taxon>Bacteria</taxon>
        <taxon>Pseudomonadati</taxon>
        <taxon>Pseudomonadota</taxon>
        <taxon>Alphaproteobacteria</taxon>
        <taxon>environmental samples</taxon>
    </lineage>
</organism>
<evidence type="ECO:0000259" key="2">
    <source>
        <dbReference type="Pfam" id="PF00206"/>
    </source>
</evidence>
<feature type="domain" description="Fumarate lyase N-terminal" evidence="2">
    <location>
        <begin position="12"/>
        <end position="339"/>
    </location>
</feature>
<dbReference type="Gene3D" id="1.10.275.10">
    <property type="entry name" value="Fumarase/aspartase (N-terminal domain)"/>
    <property type="match status" value="1"/>
</dbReference>
<dbReference type="PROSITE" id="PS00163">
    <property type="entry name" value="FUMARATE_LYASES"/>
    <property type="match status" value="1"/>
</dbReference>
<dbReference type="InterPro" id="IPR051546">
    <property type="entry name" value="Aspartate_Ammonia-Lyase"/>
</dbReference>
<dbReference type="PANTHER" id="PTHR42696">
    <property type="entry name" value="ASPARTATE AMMONIA-LYASE"/>
    <property type="match status" value="1"/>
</dbReference>
<protein>
    <submittedName>
        <fullName evidence="4">Aspartate ammonia-lyase</fullName>
        <ecNumber evidence="4">4.3.1.1</ecNumber>
    </submittedName>
</protein>
<dbReference type="GO" id="GO:0006099">
    <property type="term" value="P:tricarboxylic acid cycle"/>
    <property type="evidence" value="ECO:0007669"/>
    <property type="project" value="InterPro"/>
</dbReference>
<keyword evidence="1 4" id="KW-0456">Lyase</keyword>
<dbReference type="FunFam" id="1.10.275.10:FF:000001">
    <property type="entry name" value="Fumarate hydratase, mitochondrial"/>
    <property type="match status" value="1"/>
</dbReference>
<sequence length="478" mass="50777">MRTESDALGSRQLEDDVYYGIQTQRALENFAISNTTVADIPGYVASIVTLKKAAALANCRIGALDADVCRAICRAAEAVLAAPDPAEFPVDIYQGGGGTPTNMNVNEVLANRANELLTGAKGYDAVHPNTHVNMGQSTNDVIPSAMKLTMHGLLGHLQTAVAGFAAELRRKEEAFADVVKVGRTCLQDALPITLGQQLSGYRGAFERAAAAIGELRPHCLELPMGATAIGTGFGTFPGYGDALVAALREETGLPVGLESNLFDGLQNADFWISVSAVLKITATHLNKLASDLRIVSSGPRAGLSELRLPAVQPGSSIMPGKVNPVMPEMAMQVYFRVLGNDVSVSRACEGELDLNVWESLILHCLAESTTLLTACLPLMAEKCIRDLAVNREVCRANAERSLALSTAIATEIDYPTASKLAKQAEREGKSVKDVAVETGLLSAERAEALLDPLTLTSPGRFNALFVGKARREAPAEHR</sequence>
<dbReference type="PRINTS" id="PR00145">
    <property type="entry name" value="ARGSUCLYASE"/>
</dbReference>
<dbReference type="InterPro" id="IPR018951">
    <property type="entry name" value="Fumarase_C_C"/>
</dbReference>
<dbReference type="Pfam" id="PF10415">
    <property type="entry name" value="FumaraseC_C"/>
    <property type="match status" value="1"/>
</dbReference>
<reference evidence="4" key="1">
    <citation type="submission" date="2016-04" db="EMBL/GenBank/DDBJ databases">
        <authorList>
            <person name="Evans L.H."/>
            <person name="Alamgir A."/>
            <person name="Owens N."/>
            <person name="Weber N.D."/>
            <person name="Virtaneva K."/>
            <person name="Barbian K."/>
            <person name="Babar A."/>
            <person name="Rosenke K."/>
        </authorList>
    </citation>
    <scope>NUCLEOTIDE SEQUENCE</scope>
    <source>
        <strain evidence="4">86</strain>
    </source>
</reference>
<accession>A0A212KKI1</accession>
<dbReference type="Pfam" id="PF00206">
    <property type="entry name" value="Lyase_1"/>
    <property type="match status" value="1"/>
</dbReference>
<dbReference type="NCBIfam" id="NF008909">
    <property type="entry name" value="PRK12273.1"/>
    <property type="match status" value="1"/>
</dbReference>
<dbReference type="GO" id="GO:0006531">
    <property type="term" value="P:aspartate metabolic process"/>
    <property type="evidence" value="ECO:0007669"/>
    <property type="project" value="TreeGrafter"/>
</dbReference>
<feature type="domain" description="Fumarase C C-terminal" evidence="3">
    <location>
        <begin position="406"/>
        <end position="456"/>
    </location>
</feature>
<dbReference type="Gene3D" id="1.10.40.30">
    <property type="entry name" value="Fumarase/aspartase (C-terminal domain)"/>
    <property type="match status" value="1"/>
</dbReference>
<proteinExistence type="predicted"/>
<evidence type="ECO:0000256" key="1">
    <source>
        <dbReference type="ARBA" id="ARBA00023239"/>
    </source>
</evidence>
<dbReference type="GO" id="GO:0005829">
    <property type="term" value="C:cytosol"/>
    <property type="evidence" value="ECO:0007669"/>
    <property type="project" value="TreeGrafter"/>
</dbReference>
<evidence type="ECO:0000259" key="3">
    <source>
        <dbReference type="Pfam" id="PF10415"/>
    </source>
</evidence>
<name>A0A212KKI1_9PROT</name>
<dbReference type="InterPro" id="IPR020557">
    <property type="entry name" value="Fumarate_lyase_CS"/>
</dbReference>
<dbReference type="InterPro" id="IPR024083">
    <property type="entry name" value="Fumarase/histidase_N"/>
</dbReference>
<dbReference type="PRINTS" id="PR00149">
    <property type="entry name" value="FUMRATELYASE"/>
</dbReference>
<dbReference type="Gene3D" id="1.20.200.10">
    <property type="entry name" value="Fumarase/aspartase (Central domain)"/>
    <property type="match status" value="1"/>
</dbReference>